<keyword evidence="9" id="KW-1185">Reference proteome</keyword>
<dbReference type="GeneID" id="96613695"/>
<comment type="similarity">
    <text evidence="2">Belongs to the GtrA family.</text>
</comment>
<dbReference type="PANTHER" id="PTHR38459:SF1">
    <property type="entry name" value="PROPHAGE BACTOPRENOL-LINKED GLUCOSE TRANSLOCASE HOMOLOG"/>
    <property type="match status" value="1"/>
</dbReference>
<organism evidence="8 9">
    <name type="scientific">Pedobacter suwonensis</name>
    <dbReference type="NCBI Taxonomy" id="332999"/>
    <lineage>
        <taxon>Bacteria</taxon>
        <taxon>Pseudomonadati</taxon>
        <taxon>Bacteroidota</taxon>
        <taxon>Sphingobacteriia</taxon>
        <taxon>Sphingobacteriales</taxon>
        <taxon>Sphingobacteriaceae</taxon>
        <taxon>Pedobacter</taxon>
    </lineage>
</organism>
<dbReference type="Proteomes" id="UP000198836">
    <property type="component" value="Unassembled WGS sequence"/>
</dbReference>
<comment type="subcellular location">
    <subcellularLocation>
        <location evidence="1">Membrane</location>
        <topology evidence="1">Multi-pass membrane protein</topology>
    </subcellularLocation>
</comment>
<dbReference type="AlphaFoldDB" id="A0A1I0TQX3"/>
<protein>
    <submittedName>
        <fullName evidence="8">Putative flippase GtrA (Transmembrane translocase of bactoprenol-linked glucose)</fullName>
    </submittedName>
</protein>
<feature type="transmembrane region" description="Helical" evidence="6">
    <location>
        <begin position="41"/>
        <end position="61"/>
    </location>
</feature>
<evidence type="ECO:0000256" key="6">
    <source>
        <dbReference type="SAM" id="Phobius"/>
    </source>
</evidence>
<dbReference type="OrthoDB" id="9812049at2"/>
<evidence type="ECO:0000256" key="1">
    <source>
        <dbReference type="ARBA" id="ARBA00004141"/>
    </source>
</evidence>
<sequence>MKSKSKNHFFIIKMIRFGTVGFSGLLLDFSVTYVLKDTFFVNPYLSSAIGFIVAATSNYFLNRIWTFESANKNIIPQFISFFSIAVLGLVLNSFCIMLFTHLDIQFYYSKALAVFVVFFWNFAANFFLTFKERKKLAHLKLAKPNVHKSI</sequence>
<feature type="domain" description="GtrA/DPMS transmembrane" evidence="7">
    <location>
        <begin position="16"/>
        <end position="130"/>
    </location>
</feature>
<evidence type="ECO:0000256" key="5">
    <source>
        <dbReference type="ARBA" id="ARBA00023136"/>
    </source>
</evidence>
<evidence type="ECO:0000313" key="9">
    <source>
        <dbReference type="Proteomes" id="UP000198836"/>
    </source>
</evidence>
<proteinExistence type="inferred from homology"/>
<keyword evidence="3 6" id="KW-0812">Transmembrane</keyword>
<dbReference type="InterPro" id="IPR007267">
    <property type="entry name" value="GtrA_DPMS_TM"/>
</dbReference>
<feature type="transmembrane region" description="Helical" evidence="6">
    <location>
        <begin position="111"/>
        <end position="130"/>
    </location>
</feature>
<evidence type="ECO:0000256" key="2">
    <source>
        <dbReference type="ARBA" id="ARBA00009399"/>
    </source>
</evidence>
<gene>
    <name evidence="8" type="ORF">SAMN04488511_11337</name>
</gene>
<dbReference type="GO" id="GO:0000271">
    <property type="term" value="P:polysaccharide biosynthetic process"/>
    <property type="evidence" value="ECO:0007669"/>
    <property type="project" value="InterPro"/>
</dbReference>
<accession>A0A1I0TQX3</accession>
<feature type="transmembrane region" description="Helical" evidence="6">
    <location>
        <begin position="73"/>
        <end position="99"/>
    </location>
</feature>
<evidence type="ECO:0000259" key="7">
    <source>
        <dbReference type="Pfam" id="PF04138"/>
    </source>
</evidence>
<dbReference type="EMBL" id="FOJM01000013">
    <property type="protein sequence ID" value="SFA54148.1"/>
    <property type="molecule type" value="Genomic_DNA"/>
</dbReference>
<dbReference type="InterPro" id="IPR051401">
    <property type="entry name" value="GtrA_CellWall_Glycosyl"/>
</dbReference>
<reference evidence="9" key="1">
    <citation type="submission" date="2016-10" db="EMBL/GenBank/DDBJ databases">
        <authorList>
            <person name="Varghese N."/>
            <person name="Submissions S."/>
        </authorList>
    </citation>
    <scope>NUCLEOTIDE SEQUENCE [LARGE SCALE GENOMIC DNA]</scope>
    <source>
        <strain evidence="9">DSM 18130</strain>
    </source>
</reference>
<keyword evidence="4 6" id="KW-1133">Transmembrane helix</keyword>
<evidence type="ECO:0000313" key="8">
    <source>
        <dbReference type="EMBL" id="SFA54148.1"/>
    </source>
</evidence>
<dbReference type="GO" id="GO:0005886">
    <property type="term" value="C:plasma membrane"/>
    <property type="evidence" value="ECO:0007669"/>
    <property type="project" value="TreeGrafter"/>
</dbReference>
<dbReference type="Pfam" id="PF04138">
    <property type="entry name" value="GtrA_DPMS_TM"/>
    <property type="match status" value="1"/>
</dbReference>
<dbReference type="PANTHER" id="PTHR38459">
    <property type="entry name" value="PROPHAGE BACTOPRENOL-LINKED GLUCOSE TRANSLOCASE HOMOLOG"/>
    <property type="match status" value="1"/>
</dbReference>
<dbReference type="RefSeq" id="WP_090985419.1">
    <property type="nucleotide sequence ID" value="NZ_CP031708.1"/>
</dbReference>
<evidence type="ECO:0000256" key="4">
    <source>
        <dbReference type="ARBA" id="ARBA00022989"/>
    </source>
</evidence>
<feature type="transmembrane region" description="Helical" evidence="6">
    <location>
        <begin position="12"/>
        <end position="35"/>
    </location>
</feature>
<keyword evidence="5 6" id="KW-0472">Membrane</keyword>
<dbReference type="STRING" id="332999.SAMN04488511_11337"/>
<evidence type="ECO:0000256" key="3">
    <source>
        <dbReference type="ARBA" id="ARBA00022692"/>
    </source>
</evidence>
<name>A0A1I0TQX3_9SPHI</name>